<evidence type="ECO:0000256" key="1">
    <source>
        <dbReference type="ARBA" id="ARBA00022603"/>
    </source>
</evidence>
<dbReference type="GO" id="GO:0008173">
    <property type="term" value="F:RNA methyltransferase activity"/>
    <property type="evidence" value="ECO:0007669"/>
    <property type="project" value="InterPro"/>
</dbReference>
<comment type="caution">
    <text evidence="7">The sequence shown here is derived from an EMBL/GenBank/DDBJ whole genome shotgun (WGS) entry which is preliminary data.</text>
</comment>
<evidence type="ECO:0000256" key="3">
    <source>
        <dbReference type="ARBA" id="ARBA00022691"/>
    </source>
</evidence>
<gene>
    <name evidence="7" type="ORF">CTEN210_11071</name>
</gene>
<evidence type="ECO:0000256" key="4">
    <source>
        <dbReference type="PROSITE-ProRule" id="PRU01024"/>
    </source>
</evidence>
<organism evidence="7 8">
    <name type="scientific">Chaetoceros tenuissimus</name>
    <dbReference type="NCBI Taxonomy" id="426638"/>
    <lineage>
        <taxon>Eukaryota</taxon>
        <taxon>Sar</taxon>
        <taxon>Stramenopiles</taxon>
        <taxon>Ochrophyta</taxon>
        <taxon>Bacillariophyta</taxon>
        <taxon>Coscinodiscophyceae</taxon>
        <taxon>Chaetocerotophycidae</taxon>
        <taxon>Chaetocerotales</taxon>
        <taxon>Chaetocerotaceae</taxon>
        <taxon>Chaetoceros</taxon>
    </lineage>
</organism>
<dbReference type="GO" id="GO:0006396">
    <property type="term" value="P:RNA processing"/>
    <property type="evidence" value="ECO:0007669"/>
    <property type="project" value="InterPro"/>
</dbReference>
<evidence type="ECO:0000256" key="6">
    <source>
        <dbReference type="SAM" id="SignalP"/>
    </source>
</evidence>
<keyword evidence="1 4" id="KW-0489">Methyltransferase</keyword>
<accession>A0AAD3D146</accession>
<keyword evidence="8" id="KW-1185">Reference proteome</keyword>
<keyword evidence="2 4" id="KW-0808">Transferase</keyword>
<comment type="similarity">
    <text evidence="4">Belongs to the class I-like SAM-binding methyltransferase superfamily. RNA M5U methyltransferase family.</text>
</comment>
<evidence type="ECO:0000256" key="5">
    <source>
        <dbReference type="SAM" id="MobiDB-lite"/>
    </source>
</evidence>
<proteinExistence type="inferred from homology"/>
<evidence type="ECO:0000313" key="7">
    <source>
        <dbReference type="EMBL" id="GFH54595.1"/>
    </source>
</evidence>
<dbReference type="InterPro" id="IPR053304">
    <property type="entry name" value="RNA_M5U_MTase"/>
</dbReference>
<feature type="binding site" evidence="4">
    <location>
        <position position="317"/>
    </location>
    <ligand>
        <name>S-adenosyl-L-methionine</name>
        <dbReference type="ChEBI" id="CHEBI:59789"/>
    </ligand>
</feature>
<feature type="binding site" evidence="4">
    <location>
        <position position="290"/>
    </location>
    <ligand>
        <name>S-adenosyl-L-methionine</name>
        <dbReference type="ChEBI" id="CHEBI:59789"/>
    </ligand>
</feature>
<keyword evidence="3 4" id="KW-0949">S-adenosyl-L-methionine</keyword>
<keyword evidence="6" id="KW-0732">Signal</keyword>
<feature type="binding site" evidence="4">
    <location>
        <position position="446"/>
    </location>
    <ligand>
        <name>S-adenosyl-L-methionine</name>
        <dbReference type="ChEBI" id="CHEBI:59789"/>
    </ligand>
</feature>
<feature type="chain" id="PRO_5041897456" evidence="6">
    <location>
        <begin position="25"/>
        <end position="553"/>
    </location>
</feature>
<feature type="compositionally biased region" description="Basic residues" evidence="5">
    <location>
        <begin position="374"/>
        <end position="385"/>
    </location>
</feature>
<reference evidence="7 8" key="1">
    <citation type="journal article" date="2021" name="Sci. Rep.">
        <title>The genome of the diatom Chaetoceros tenuissimus carries an ancient integrated fragment of an extant virus.</title>
        <authorList>
            <person name="Hongo Y."/>
            <person name="Kimura K."/>
            <person name="Takaki Y."/>
            <person name="Yoshida Y."/>
            <person name="Baba S."/>
            <person name="Kobayashi G."/>
            <person name="Nagasaki K."/>
            <person name="Hano T."/>
            <person name="Tomaru Y."/>
        </authorList>
    </citation>
    <scope>NUCLEOTIDE SEQUENCE [LARGE SCALE GENOMIC DNA]</scope>
    <source>
        <strain evidence="7 8">NIES-3715</strain>
    </source>
</reference>
<feature type="active site" description="Nucleophile" evidence="4">
    <location>
        <position position="498"/>
    </location>
</feature>
<dbReference type="Gene3D" id="2.40.50.1070">
    <property type="match status" value="1"/>
</dbReference>
<dbReference type="Gene3D" id="3.40.50.150">
    <property type="entry name" value="Vaccinia Virus protein VP39"/>
    <property type="match status" value="1"/>
</dbReference>
<dbReference type="InterPro" id="IPR029063">
    <property type="entry name" value="SAM-dependent_MTases_sf"/>
</dbReference>
<feature type="region of interest" description="Disordered" evidence="5">
    <location>
        <begin position="366"/>
        <end position="391"/>
    </location>
</feature>
<name>A0AAD3D146_9STRA</name>
<feature type="signal peptide" evidence="6">
    <location>
        <begin position="1"/>
        <end position="24"/>
    </location>
</feature>
<dbReference type="EMBL" id="BLLK01000047">
    <property type="protein sequence ID" value="GFH54595.1"/>
    <property type="molecule type" value="Genomic_DNA"/>
</dbReference>
<dbReference type="AlphaFoldDB" id="A0AAD3D146"/>
<dbReference type="PANTHER" id="PTHR47548">
    <property type="entry name" value="BNAA06G32370D PROTEIN"/>
    <property type="match status" value="1"/>
</dbReference>
<dbReference type="SUPFAM" id="SSF53335">
    <property type="entry name" value="S-adenosyl-L-methionine-dependent methyltransferases"/>
    <property type="match status" value="2"/>
</dbReference>
<protein>
    <submittedName>
        <fullName evidence="7">Methyltransferase-like protein 6</fullName>
    </submittedName>
</protein>
<dbReference type="PROSITE" id="PS51687">
    <property type="entry name" value="SAM_MT_RNA_M5U"/>
    <property type="match status" value="1"/>
</dbReference>
<evidence type="ECO:0000256" key="2">
    <source>
        <dbReference type="ARBA" id="ARBA00022679"/>
    </source>
</evidence>
<evidence type="ECO:0000313" key="8">
    <source>
        <dbReference type="Proteomes" id="UP001054902"/>
    </source>
</evidence>
<dbReference type="InterPro" id="IPR010280">
    <property type="entry name" value="U5_MeTrfase_fam"/>
</dbReference>
<sequence>MKSFQKILSLVGISSAFISTSVESFSSRYTESPVSVLPETTDKRNNTPLNCPHFQNCPGCITPIDYTNVPVVESAKLFFSSSSIQQKTINPRENFFETVIPSSVHGWRTQAKLAVKPKSKWGAGCKFGLYERRSHELVEIPSCAVHHPSINEAIAILEKATINVKTPSWNEDSGSNGLRYVQFSVERMTGRVSMTLIWHAGDLKQTQPHLSRLIKECKKIDNKRKKDNEPSLFHSIWCHTNDSLGNAIFARGQKNWHPMDGPEFVREVLPGTNVKDREGLLHFSPMVFRQGNLNGFDEIAMHVANSVGGGNKVCELYAGVGLLGFTALSYWERQGEPLGWVRCSDENPNNPRCFKKTLNSIPSDVSGRLSMKTNNKKRGGNNFKKKGNDQNQEKTLDELMQEMMDGGVSESTVIDPRKGKISYVVADAASALHKGEALGADVLIVDPPRKGLDDEVLTQLCKPYNPKQSYTEDPMFLDVPKYATNWVNDVHTLVYVSCGFDALARDCDRLLKGNAGWKLESATGYILFPGSNHVETVAVFKRRAGRDDYDLQY</sequence>
<dbReference type="GO" id="GO:0032259">
    <property type="term" value="P:methylation"/>
    <property type="evidence" value="ECO:0007669"/>
    <property type="project" value="UniProtKB-KW"/>
</dbReference>
<dbReference type="Proteomes" id="UP001054902">
    <property type="component" value="Unassembled WGS sequence"/>
</dbReference>
<dbReference type="PANTHER" id="PTHR47548:SF1">
    <property type="entry name" value="S-ADENOSYL-L-METHIONINE-DEPENDENT METHYLTRANSFERASES SUPERFAMILY PROTEIN"/>
    <property type="match status" value="1"/>
</dbReference>
<feature type="binding site" evidence="4">
    <location>
        <position position="345"/>
    </location>
    <ligand>
        <name>S-adenosyl-L-methionine</name>
        <dbReference type="ChEBI" id="CHEBI:59789"/>
    </ligand>
</feature>